<evidence type="ECO:0000259" key="2">
    <source>
        <dbReference type="Pfam" id="PF13690"/>
    </source>
</evidence>
<dbReference type="InterPro" id="IPR028051">
    <property type="entry name" value="CheX-like_dom"/>
</dbReference>
<feature type="domain" description="Chemotaxis phosphatase CheX-like" evidence="2">
    <location>
        <begin position="38"/>
        <end position="111"/>
    </location>
</feature>
<keyword evidence="1" id="KW-0145">Chemotaxis</keyword>
<dbReference type="RefSeq" id="WP_344602112.1">
    <property type="nucleotide sequence ID" value="NZ_BAAAHE010000007.1"/>
</dbReference>
<gene>
    <name evidence="3" type="ORF">GCM10009547_09310</name>
</gene>
<comment type="caution">
    <text evidence="3">The sequence shown here is derived from an EMBL/GenBank/DDBJ whole genome shotgun (WGS) entry which is preliminary data.</text>
</comment>
<proteinExistence type="predicted"/>
<dbReference type="Gene3D" id="3.40.1550.10">
    <property type="entry name" value="CheC-like"/>
    <property type="match status" value="1"/>
</dbReference>
<reference evidence="3 4" key="1">
    <citation type="journal article" date="2019" name="Int. J. Syst. Evol. Microbiol.">
        <title>The Global Catalogue of Microorganisms (GCM) 10K type strain sequencing project: providing services to taxonomists for standard genome sequencing and annotation.</title>
        <authorList>
            <consortium name="The Broad Institute Genomics Platform"/>
            <consortium name="The Broad Institute Genome Sequencing Center for Infectious Disease"/>
            <person name="Wu L."/>
            <person name="Ma J."/>
        </authorList>
    </citation>
    <scope>NUCLEOTIDE SEQUENCE [LARGE SCALE GENOMIC DNA]</scope>
    <source>
        <strain evidence="3 4">JCM 10671</strain>
    </source>
</reference>
<dbReference type="EMBL" id="BAAAHE010000007">
    <property type="protein sequence ID" value="GAA0609368.1"/>
    <property type="molecule type" value="Genomic_DNA"/>
</dbReference>
<dbReference type="Proteomes" id="UP001500957">
    <property type="component" value="Unassembled WGS sequence"/>
</dbReference>
<evidence type="ECO:0000313" key="3">
    <source>
        <dbReference type="EMBL" id="GAA0609368.1"/>
    </source>
</evidence>
<protein>
    <recommendedName>
        <fullName evidence="2">Chemotaxis phosphatase CheX-like domain-containing protein</fullName>
    </recommendedName>
</protein>
<organism evidence="3 4">
    <name type="scientific">Sporichthya brevicatena</name>
    <dbReference type="NCBI Taxonomy" id="171442"/>
    <lineage>
        <taxon>Bacteria</taxon>
        <taxon>Bacillati</taxon>
        <taxon>Actinomycetota</taxon>
        <taxon>Actinomycetes</taxon>
        <taxon>Sporichthyales</taxon>
        <taxon>Sporichthyaceae</taxon>
        <taxon>Sporichthya</taxon>
    </lineage>
</organism>
<dbReference type="SUPFAM" id="SSF103039">
    <property type="entry name" value="CheC-like"/>
    <property type="match status" value="1"/>
</dbReference>
<sequence length="158" mass="16521">MSTLMLATDELRGLIDDIWTSLFETPLDQDAPMPDDPVTAFVDISGGWQGRVLVATTTEGALALAAHMLAVPESTVREADLADAIGELANIVGGSVKSCVDGQSTLSLPNVSRFAPGAPGPDALQVLATWHHHPLCIRVAPARPLIPARRSSSEGSTS</sequence>
<accession>A0ABN1GDS1</accession>
<evidence type="ECO:0000313" key="4">
    <source>
        <dbReference type="Proteomes" id="UP001500957"/>
    </source>
</evidence>
<dbReference type="Pfam" id="PF13690">
    <property type="entry name" value="CheX"/>
    <property type="match status" value="1"/>
</dbReference>
<dbReference type="InterPro" id="IPR028976">
    <property type="entry name" value="CheC-like_sf"/>
</dbReference>
<name>A0ABN1GDS1_9ACTN</name>
<keyword evidence="4" id="KW-1185">Reference proteome</keyword>
<evidence type="ECO:0000256" key="1">
    <source>
        <dbReference type="ARBA" id="ARBA00022500"/>
    </source>
</evidence>